<dbReference type="InterPro" id="IPR039859">
    <property type="entry name" value="PFA4/ZDH16/20/ERF2-like"/>
</dbReference>
<sequence>MSSSSPAAAAAAAEFKLFPRPEARSHNAANRWTTRIIPVFLLAVIGFACWALTKPICSESISCRAAGRTAQNYPEKADTSRRTHLVDFFIARNQLGSAVALLVLHYIFLILMLVCYARTLHTVTFNPAVVPLEPKLGLESFYTRDFYTCRSDGLPIWCSDCQNWKPDRAHHSGDIQRCVKKMDHYCPWAGGMIGETAFKFFIQFVTYTACYCIICLSAGAYVTRMLANEGSVLSVPAIILIAFSAFFGLFSFTMAAMSHGFALSNITNIENLSRRTKVHQLAIRIPLNQTPNSDNSAMPNEYETITFPLANPNFDGNQFIYENQNEANGANGANATSQRAPEHKFAIVKTEVGENPWDTGSYYQNWKSVMGDKGLFDWLLPLRLSPCCHYDGQYPMGPVVDRLREKLKK</sequence>
<evidence type="ECO:0000313" key="14">
    <source>
        <dbReference type="Proteomes" id="UP000094444"/>
    </source>
</evidence>
<dbReference type="OrthoDB" id="331948at2759"/>
<protein>
    <recommendedName>
        <fullName evidence="11">Palmitoyltransferase</fullName>
        <ecNumber evidence="11">2.3.1.225</ecNumber>
    </recommendedName>
</protein>
<keyword evidence="5 11" id="KW-0472">Membrane</keyword>
<dbReference type="GO" id="GO:0019706">
    <property type="term" value="F:protein-cysteine S-palmitoyltransferase activity"/>
    <property type="evidence" value="ECO:0007669"/>
    <property type="project" value="UniProtKB-EC"/>
</dbReference>
<comment type="caution">
    <text evidence="13">The sequence shown here is derived from an EMBL/GenBank/DDBJ whole genome shotgun (WGS) entry which is preliminary data.</text>
</comment>
<dbReference type="PANTHER" id="PTHR22883">
    <property type="entry name" value="ZINC FINGER DHHC DOMAIN CONTAINING PROTEIN"/>
    <property type="match status" value="1"/>
</dbReference>
<evidence type="ECO:0000256" key="10">
    <source>
        <dbReference type="ARBA" id="ARBA00048048"/>
    </source>
</evidence>
<gene>
    <name evidence="13" type="ORF">DHEL01_v204357</name>
</gene>
<comment type="catalytic activity">
    <reaction evidence="10 11">
        <text>L-cysteinyl-[protein] + hexadecanoyl-CoA = S-hexadecanoyl-L-cysteinyl-[protein] + CoA</text>
        <dbReference type="Rhea" id="RHEA:36683"/>
        <dbReference type="Rhea" id="RHEA-COMP:10131"/>
        <dbReference type="Rhea" id="RHEA-COMP:11032"/>
        <dbReference type="ChEBI" id="CHEBI:29950"/>
        <dbReference type="ChEBI" id="CHEBI:57287"/>
        <dbReference type="ChEBI" id="CHEBI:57379"/>
        <dbReference type="ChEBI" id="CHEBI:74151"/>
        <dbReference type="EC" id="2.3.1.225"/>
    </reaction>
</comment>
<name>A0A2P5I407_DIAHE</name>
<accession>A0A2P5I407</accession>
<keyword evidence="6" id="KW-0564">Palmitate</keyword>
<evidence type="ECO:0000256" key="6">
    <source>
        <dbReference type="ARBA" id="ARBA00023139"/>
    </source>
</evidence>
<keyword evidence="2 11" id="KW-0808">Transferase</keyword>
<evidence type="ECO:0000256" key="7">
    <source>
        <dbReference type="ARBA" id="ARBA00023288"/>
    </source>
</evidence>
<comment type="similarity">
    <text evidence="9">Belongs to the DHHC palmitoyltransferase family. PFA5 subfamily.</text>
</comment>
<comment type="subcellular location">
    <subcellularLocation>
        <location evidence="1">Membrane</location>
        <topology evidence="1">Multi-pass membrane protein</topology>
    </subcellularLocation>
</comment>
<feature type="transmembrane region" description="Helical" evidence="11">
    <location>
        <begin position="95"/>
        <end position="117"/>
    </location>
</feature>
<dbReference type="FunCoup" id="A0A2P5I407">
    <property type="interactions" value="865"/>
</dbReference>
<evidence type="ECO:0000256" key="8">
    <source>
        <dbReference type="ARBA" id="ARBA00023315"/>
    </source>
</evidence>
<evidence type="ECO:0000256" key="3">
    <source>
        <dbReference type="ARBA" id="ARBA00022692"/>
    </source>
</evidence>
<dbReference type="GO" id="GO:0005783">
    <property type="term" value="C:endoplasmic reticulum"/>
    <property type="evidence" value="ECO:0007669"/>
    <property type="project" value="TreeGrafter"/>
</dbReference>
<dbReference type="EMBL" id="MAVT02000287">
    <property type="protein sequence ID" value="POS77242.1"/>
    <property type="molecule type" value="Genomic_DNA"/>
</dbReference>
<keyword evidence="3 11" id="KW-0812">Transmembrane</keyword>
<dbReference type="GO" id="GO:0016020">
    <property type="term" value="C:membrane"/>
    <property type="evidence" value="ECO:0007669"/>
    <property type="project" value="UniProtKB-SubCell"/>
</dbReference>
<evidence type="ECO:0000256" key="9">
    <source>
        <dbReference type="ARBA" id="ARBA00038298"/>
    </source>
</evidence>
<dbReference type="Pfam" id="PF01529">
    <property type="entry name" value="DHHC"/>
    <property type="match status" value="1"/>
</dbReference>
<dbReference type="PROSITE" id="PS50216">
    <property type="entry name" value="DHHC"/>
    <property type="match status" value="1"/>
</dbReference>
<feature type="transmembrane region" description="Helical" evidence="11">
    <location>
        <begin position="233"/>
        <end position="256"/>
    </location>
</feature>
<evidence type="ECO:0000256" key="5">
    <source>
        <dbReference type="ARBA" id="ARBA00023136"/>
    </source>
</evidence>
<comment type="domain">
    <text evidence="11">The DHHC domain is required for palmitoyltransferase activity.</text>
</comment>
<feature type="domain" description="Palmitoyltransferase DHHC" evidence="12">
    <location>
        <begin position="157"/>
        <end position="273"/>
    </location>
</feature>
<dbReference type="InterPro" id="IPR001594">
    <property type="entry name" value="Palmitoyltrfase_DHHC"/>
</dbReference>
<reference evidence="13" key="1">
    <citation type="submission" date="2017-09" db="EMBL/GenBank/DDBJ databases">
        <title>Polyketide synthases of a Diaporthe helianthi virulent isolate.</title>
        <authorList>
            <person name="Baroncelli R."/>
        </authorList>
    </citation>
    <scope>NUCLEOTIDE SEQUENCE [LARGE SCALE GENOMIC DNA]</scope>
    <source>
        <strain evidence="13">7/96</strain>
    </source>
</reference>
<keyword evidence="8 11" id="KW-0012">Acyltransferase</keyword>
<keyword evidence="4 11" id="KW-1133">Transmembrane helix</keyword>
<keyword evidence="7" id="KW-0449">Lipoprotein</keyword>
<feature type="transmembrane region" description="Helical" evidence="11">
    <location>
        <begin position="32"/>
        <end position="53"/>
    </location>
</feature>
<dbReference type="InParanoid" id="A0A2P5I407"/>
<dbReference type="GO" id="GO:0005794">
    <property type="term" value="C:Golgi apparatus"/>
    <property type="evidence" value="ECO:0007669"/>
    <property type="project" value="TreeGrafter"/>
</dbReference>
<proteinExistence type="inferred from homology"/>
<dbReference type="Proteomes" id="UP000094444">
    <property type="component" value="Unassembled WGS sequence"/>
</dbReference>
<dbReference type="PANTHER" id="PTHR22883:SF23">
    <property type="entry name" value="PALMITOYLTRANSFERASE ZDHHC6"/>
    <property type="match status" value="1"/>
</dbReference>
<evidence type="ECO:0000259" key="12">
    <source>
        <dbReference type="Pfam" id="PF01529"/>
    </source>
</evidence>
<feature type="transmembrane region" description="Helical" evidence="11">
    <location>
        <begin position="200"/>
        <end position="221"/>
    </location>
</feature>
<dbReference type="STRING" id="158607.A0A2P5I407"/>
<evidence type="ECO:0000256" key="1">
    <source>
        <dbReference type="ARBA" id="ARBA00004141"/>
    </source>
</evidence>
<evidence type="ECO:0000256" key="11">
    <source>
        <dbReference type="RuleBase" id="RU079119"/>
    </source>
</evidence>
<evidence type="ECO:0000256" key="4">
    <source>
        <dbReference type="ARBA" id="ARBA00022989"/>
    </source>
</evidence>
<dbReference type="EC" id="2.3.1.225" evidence="11"/>
<evidence type="ECO:0000313" key="13">
    <source>
        <dbReference type="EMBL" id="POS77242.1"/>
    </source>
</evidence>
<organism evidence="13 14">
    <name type="scientific">Diaporthe helianthi</name>
    <dbReference type="NCBI Taxonomy" id="158607"/>
    <lineage>
        <taxon>Eukaryota</taxon>
        <taxon>Fungi</taxon>
        <taxon>Dikarya</taxon>
        <taxon>Ascomycota</taxon>
        <taxon>Pezizomycotina</taxon>
        <taxon>Sordariomycetes</taxon>
        <taxon>Sordariomycetidae</taxon>
        <taxon>Diaporthales</taxon>
        <taxon>Diaporthaceae</taxon>
        <taxon>Diaporthe</taxon>
    </lineage>
</organism>
<dbReference type="GO" id="GO:0006612">
    <property type="term" value="P:protein targeting to membrane"/>
    <property type="evidence" value="ECO:0007669"/>
    <property type="project" value="TreeGrafter"/>
</dbReference>
<dbReference type="AlphaFoldDB" id="A0A2P5I407"/>
<keyword evidence="14" id="KW-1185">Reference proteome</keyword>
<evidence type="ECO:0000256" key="2">
    <source>
        <dbReference type="ARBA" id="ARBA00022679"/>
    </source>
</evidence>